<reference evidence="2 3" key="1">
    <citation type="journal article" date="2019" name="Nat. Ecol. Evol.">
        <title>Megaphylogeny resolves global patterns of mushroom evolution.</title>
        <authorList>
            <person name="Varga T."/>
            <person name="Krizsan K."/>
            <person name="Foldi C."/>
            <person name="Dima B."/>
            <person name="Sanchez-Garcia M."/>
            <person name="Sanchez-Ramirez S."/>
            <person name="Szollosi G.J."/>
            <person name="Szarkandi J.G."/>
            <person name="Papp V."/>
            <person name="Albert L."/>
            <person name="Andreopoulos W."/>
            <person name="Angelini C."/>
            <person name="Antonin V."/>
            <person name="Barry K.W."/>
            <person name="Bougher N.L."/>
            <person name="Buchanan P."/>
            <person name="Buyck B."/>
            <person name="Bense V."/>
            <person name="Catcheside P."/>
            <person name="Chovatia M."/>
            <person name="Cooper J."/>
            <person name="Damon W."/>
            <person name="Desjardin D."/>
            <person name="Finy P."/>
            <person name="Geml J."/>
            <person name="Haridas S."/>
            <person name="Hughes K."/>
            <person name="Justo A."/>
            <person name="Karasinski D."/>
            <person name="Kautmanova I."/>
            <person name="Kiss B."/>
            <person name="Kocsube S."/>
            <person name="Kotiranta H."/>
            <person name="LaButti K.M."/>
            <person name="Lechner B.E."/>
            <person name="Liimatainen K."/>
            <person name="Lipzen A."/>
            <person name="Lukacs Z."/>
            <person name="Mihaltcheva S."/>
            <person name="Morgado L.N."/>
            <person name="Niskanen T."/>
            <person name="Noordeloos M.E."/>
            <person name="Ohm R.A."/>
            <person name="Ortiz-Santana B."/>
            <person name="Ovrebo C."/>
            <person name="Racz N."/>
            <person name="Riley R."/>
            <person name="Savchenko A."/>
            <person name="Shiryaev A."/>
            <person name="Soop K."/>
            <person name="Spirin V."/>
            <person name="Szebenyi C."/>
            <person name="Tomsovsky M."/>
            <person name="Tulloss R.E."/>
            <person name="Uehling J."/>
            <person name="Grigoriev I.V."/>
            <person name="Vagvolgyi C."/>
            <person name="Papp T."/>
            <person name="Martin F.M."/>
            <person name="Miettinen O."/>
            <person name="Hibbett D.S."/>
            <person name="Nagy L.G."/>
        </authorList>
    </citation>
    <scope>NUCLEOTIDE SEQUENCE [LARGE SCALE GENOMIC DNA]</scope>
    <source>
        <strain evidence="2 3">HHB13444</strain>
    </source>
</reference>
<dbReference type="Proteomes" id="UP000308197">
    <property type="component" value="Unassembled WGS sequence"/>
</dbReference>
<proteinExistence type="predicted"/>
<dbReference type="EMBL" id="ML211068">
    <property type="protein sequence ID" value="TFK89706.1"/>
    <property type="molecule type" value="Genomic_DNA"/>
</dbReference>
<feature type="region of interest" description="Disordered" evidence="1">
    <location>
        <begin position="1"/>
        <end position="28"/>
    </location>
</feature>
<evidence type="ECO:0000313" key="3">
    <source>
        <dbReference type="Proteomes" id="UP000308197"/>
    </source>
</evidence>
<accession>A0A5C3PJJ8</accession>
<dbReference type="AlphaFoldDB" id="A0A5C3PJJ8"/>
<feature type="compositionally biased region" description="Low complexity" evidence="1">
    <location>
        <begin position="10"/>
        <end position="20"/>
    </location>
</feature>
<sequence length="187" mass="20681">MVAKSAAGISPPDTSSEPSASPEPPLDAQCTDTACTLSYPPVVFIPPAEPEVVEAPIFDALVFVPHEDRVRIAAIHCVPNMTRAGPSCPTPLVDEWFCGSTPAIRLLTTGKGTTALRRPLQVWYCPASEARESPVNRAVMRLMSRDDDVVWYGPVVVMKFRGPRRKDYTDADRRELPRLSKFFRTRV</sequence>
<dbReference type="InParanoid" id="A0A5C3PJJ8"/>
<evidence type="ECO:0000313" key="2">
    <source>
        <dbReference type="EMBL" id="TFK89706.1"/>
    </source>
</evidence>
<keyword evidence="3" id="KW-1185">Reference proteome</keyword>
<protein>
    <submittedName>
        <fullName evidence="2">Uncharacterized protein</fullName>
    </submittedName>
</protein>
<organism evidence="2 3">
    <name type="scientific">Polyporus arcularius HHB13444</name>
    <dbReference type="NCBI Taxonomy" id="1314778"/>
    <lineage>
        <taxon>Eukaryota</taxon>
        <taxon>Fungi</taxon>
        <taxon>Dikarya</taxon>
        <taxon>Basidiomycota</taxon>
        <taxon>Agaricomycotina</taxon>
        <taxon>Agaricomycetes</taxon>
        <taxon>Polyporales</taxon>
        <taxon>Polyporaceae</taxon>
        <taxon>Polyporus</taxon>
    </lineage>
</organism>
<evidence type="ECO:0000256" key="1">
    <source>
        <dbReference type="SAM" id="MobiDB-lite"/>
    </source>
</evidence>
<name>A0A5C3PJJ8_9APHY</name>
<dbReference type="STRING" id="1314778.A0A5C3PJJ8"/>
<gene>
    <name evidence="2" type="ORF">K466DRAFT_486334</name>
</gene>